<dbReference type="InterPro" id="IPR029039">
    <property type="entry name" value="Flavoprotein-like_sf"/>
</dbReference>
<dbReference type="OrthoDB" id="504689at2759"/>
<dbReference type="PROSITE" id="PS50902">
    <property type="entry name" value="FLAVODOXIN_LIKE"/>
    <property type="match status" value="1"/>
</dbReference>
<dbReference type="InterPro" id="IPR008254">
    <property type="entry name" value="Flavodoxin/NO_synth"/>
</dbReference>
<evidence type="ECO:0000313" key="7">
    <source>
        <dbReference type="Proteomes" id="UP000257109"/>
    </source>
</evidence>
<protein>
    <recommendedName>
        <fullName evidence="2">NAD(P)H dehydrogenase (quinone)</fullName>
        <ecNumber evidence="2">1.6.5.2</ecNumber>
    </recommendedName>
</protein>
<dbReference type="EMBL" id="QJKJ01005895">
    <property type="protein sequence ID" value="RDX88610.1"/>
    <property type="molecule type" value="Genomic_DNA"/>
</dbReference>
<evidence type="ECO:0000256" key="1">
    <source>
        <dbReference type="ARBA" id="ARBA00006961"/>
    </source>
</evidence>
<reference evidence="6" key="1">
    <citation type="submission" date="2018-05" db="EMBL/GenBank/DDBJ databases">
        <title>Draft genome of Mucuna pruriens seed.</title>
        <authorList>
            <person name="Nnadi N.E."/>
            <person name="Vos R."/>
            <person name="Hasami M.H."/>
            <person name="Devisetty U.K."/>
            <person name="Aguiy J.C."/>
        </authorList>
    </citation>
    <scope>NUCLEOTIDE SEQUENCE [LARGE SCALE GENOMIC DNA]</scope>
    <source>
        <strain evidence="6">JCA_2017</strain>
    </source>
</reference>
<dbReference type="GO" id="GO:0010181">
    <property type="term" value="F:FMN binding"/>
    <property type="evidence" value="ECO:0007669"/>
    <property type="project" value="InterPro"/>
</dbReference>
<evidence type="ECO:0000259" key="5">
    <source>
        <dbReference type="PROSITE" id="PS50902"/>
    </source>
</evidence>
<feature type="domain" description="Flavodoxin-like" evidence="5">
    <location>
        <begin position="1"/>
        <end position="160"/>
    </location>
</feature>
<dbReference type="STRING" id="157652.A0A371GDJ1"/>
<dbReference type="AlphaFoldDB" id="A0A371GDJ1"/>
<comment type="caution">
    <text evidence="6">The sequence shown here is derived from an EMBL/GenBank/DDBJ whole genome shotgun (WGS) entry which is preliminary data.</text>
</comment>
<dbReference type="GO" id="GO:0003955">
    <property type="term" value="F:NAD(P)H dehydrogenase (quinone) activity"/>
    <property type="evidence" value="ECO:0007669"/>
    <property type="project" value="UniProtKB-EC"/>
</dbReference>
<dbReference type="EC" id="1.6.5.2" evidence="2"/>
<keyword evidence="7" id="KW-1185">Reference proteome</keyword>
<dbReference type="Proteomes" id="UP000257109">
    <property type="component" value="Unassembled WGS sequence"/>
</dbReference>
<sequence>MYGHVEKLAREMVLGVNSVEVAQGYLWQVPETLPTEEHIRCRATLKSDVPIIEPIQLFEADGFVFGFPTRFGMMADEFKTFLDTTHLLWKVLLLVGKPARILYSTSSQSGGQETTPPEMFEMKEVKGGSPYGAGTYTSDGSRQPTKLELEQAFHQGSNMATIAKQLKEDVNPIFGLLNREN</sequence>
<name>A0A371GDJ1_MUCPR</name>
<dbReference type="PANTHER" id="PTHR30546">
    <property type="entry name" value="FLAVODOXIN-RELATED PROTEIN WRBA-RELATED"/>
    <property type="match status" value="1"/>
</dbReference>
<evidence type="ECO:0000313" key="6">
    <source>
        <dbReference type="EMBL" id="RDX88610.1"/>
    </source>
</evidence>
<organism evidence="6 7">
    <name type="scientific">Mucuna pruriens</name>
    <name type="common">Velvet bean</name>
    <name type="synonym">Dolichos pruriens</name>
    <dbReference type="NCBI Taxonomy" id="157652"/>
    <lineage>
        <taxon>Eukaryota</taxon>
        <taxon>Viridiplantae</taxon>
        <taxon>Streptophyta</taxon>
        <taxon>Embryophyta</taxon>
        <taxon>Tracheophyta</taxon>
        <taxon>Spermatophyta</taxon>
        <taxon>Magnoliopsida</taxon>
        <taxon>eudicotyledons</taxon>
        <taxon>Gunneridae</taxon>
        <taxon>Pentapetalae</taxon>
        <taxon>rosids</taxon>
        <taxon>fabids</taxon>
        <taxon>Fabales</taxon>
        <taxon>Fabaceae</taxon>
        <taxon>Papilionoideae</taxon>
        <taxon>50 kb inversion clade</taxon>
        <taxon>NPAAA clade</taxon>
        <taxon>indigoferoid/millettioid clade</taxon>
        <taxon>Phaseoleae</taxon>
        <taxon>Mucuna</taxon>
    </lineage>
</organism>
<dbReference type="Pfam" id="PF03358">
    <property type="entry name" value="FMN_red"/>
    <property type="match status" value="1"/>
</dbReference>
<dbReference type="PANTHER" id="PTHR30546:SF23">
    <property type="entry name" value="FLAVOPROTEIN-LIKE PROTEIN YCP4-RELATED"/>
    <property type="match status" value="1"/>
</dbReference>
<gene>
    <name evidence="6" type="primary">FQR1</name>
    <name evidence="6" type="ORF">CR513_29773</name>
</gene>
<dbReference type="InterPro" id="IPR005025">
    <property type="entry name" value="FMN_Rdtase-like_dom"/>
</dbReference>
<comment type="catalytic activity">
    <reaction evidence="3">
        <text>a quinone + NADH + H(+) = a quinol + NAD(+)</text>
        <dbReference type="Rhea" id="RHEA:46160"/>
        <dbReference type="ChEBI" id="CHEBI:15378"/>
        <dbReference type="ChEBI" id="CHEBI:24646"/>
        <dbReference type="ChEBI" id="CHEBI:57540"/>
        <dbReference type="ChEBI" id="CHEBI:57945"/>
        <dbReference type="ChEBI" id="CHEBI:132124"/>
        <dbReference type="EC" id="1.6.5.2"/>
    </reaction>
</comment>
<evidence type="ECO:0000256" key="3">
    <source>
        <dbReference type="ARBA" id="ARBA00047678"/>
    </source>
</evidence>
<proteinExistence type="inferred from homology"/>
<comment type="catalytic activity">
    <reaction evidence="4">
        <text>a quinone + NADPH + H(+) = a quinol + NADP(+)</text>
        <dbReference type="Rhea" id="RHEA:46164"/>
        <dbReference type="ChEBI" id="CHEBI:15378"/>
        <dbReference type="ChEBI" id="CHEBI:24646"/>
        <dbReference type="ChEBI" id="CHEBI:57783"/>
        <dbReference type="ChEBI" id="CHEBI:58349"/>
        <dbReference type="ChEBI" id="CHEBI:132124"/>
        <dbReference type="EC" id="1.6.5.2"/>
    </reaction>
</comment>
<dbReference type="Gene3D" id="3.40.50.360">
    <property type="match status" value="1"/>
</dbReference>
<accession>A0A371GDJ1</accession>
<dbReference type="SUPFAM" id="SSF52218">
    <property type="entry name" value="Flavoproteins"/>
    <property type="match status" value="1"/>
</dbReference>
<comment type="similarity">
    <text evidence="1">Belongs to the WrbA family.</text>
</comment>
<dbReference type="GO" id="GO:0016020">
    <property type="term" value="C:membrane"/>
    <property type="evidence" value="ECO:0007669"/>
    <property type="project" value="TreeGrafter"/>
</dbReference>
<evidence type="ECO:0000256" key="4">
    <source>
        <dbReference type="ARBA" id="ARBA00048983"/>
    </source>
</evidence>
<evidence type="ECO:0000256" key="2">
    <source>
        <dbReference type="ARBA" id="ARBA00012648"/>
    </source>
</evidence>
<feature type="non-terminal residue" evidence="6">
    <location>
        <position position="181"/>
    </location>
</feature>